<comment type="subcellular location">
    <subcellularLocation>
        <location evidence="2">Cytoplasm</location>
    </subcellularLocation>
    <subcellularLocation>
        <location evidence="1">Nucleus</location>
    </subcellularLocation>
</comment>
<dbReference type="eggNOG" id="ENOG502QTQT">
    <property type="taxonomic scope" value="Eukaryota"/>
</dbReference>
<keyword evidence="11" id="KW-1185">Reference proteome</keyword>
<dbReference type="OMA" id="FQVLDCY"/>
<sequence length="338" mass="37202">MAEASIARVLRSGAADGEHAAAVMVINAVDTTAGLGIFRHFVESLAANLASGAAQAKGLVLVASSSSPQTYFSVLRNVSSSCFQVLDCFSDPLGWDRLISPNTTSLEEMKAIDVRNLSSLFSKIHEAGKVFADKQPKGRFAVAIDSLTFLMRHHSLAAVSSFICQLRALGTTFVSAILWFTDGGLHQARVVDALEYNATATAFVEPQLDFLDARGVGRLRIRHKRRNGRVSEKVDEFRVEVGRFNFFPVELGTKVDNVDAIHKVQFRLHLSDKEVEDRSRVRLPFEHQGDGQEVRIYDGRQSEAGVETKSSSGSIHYLRDSDDEMPDSDEDPDDDLDI</sequence>
<evidence type="ECO:0000256" key="9">
    <source>
        <dbReference type="SAM" id="MobiDB-lite"/>
    </source>
</evidence>
<dbReference type="Proteomes" id="UP000001514">
    <property type="component" value="Unassembled WGS sequence"/>
</dbReference>
<keyword evidence="7" id="KW-0819">tRNA processing</keyword>
<dbReference type="AlphaFoldDB" id="D8R490"/>
<evidence type="ECO:0000256" key="8">
    <source>
        <dbReference type="ARBA" id="ARBA00023242"/>
    </source>
</evidence>
<dbReference type="FunCoup" id="D8R490">
    <property type="interactions" value="551"/>
</dbReference>
<accession>D8R490</accession>
<evidence type="ECO:0000256" key="1">
    <source>
        <dbReference type="ARBA" id="ARBA00004123"/>
    </source>
</evidence>
<dbReference type="GO" id="GO:0005634">
    <property type="term" value="C:nucleus"/>
    <property type="evidence" value="ECO:0000318"/>
    <property type="project" value="GO_Central"/>
</dbReference>
<evidence type="ECO:0000256" key="3">
    <source>
        <dbReference type="ARBA" id="ARBA00005043"/>
    </source>
</evidence>
<evidence type="ECO:0000256" key="6">
    <source>
        <dbReference type="ARBA" id="ARBA00022490"/>
    </source>
</evidence>
<dbReference type="EMBL" id="GL377571">
    <property type="protein sequence ID" value="EFJ33421.1"/>
    <property type="molecule type" value="Genomic_DNA"/>
</dbReference>
<keyword evidence="8" id="KW-0539">Nucleus</keyword>
<dbReference type="HOGENOM" id="CLU_060854_1_0_1"/>
<dbReference type="GO" id="GO:0033588">
    <property type="term" value="C:elongator holoenzyme complex"/>
    <property type="evidence" value="ECO:0000318"/>
    <property type="project" value="GO_Central"/>
</dbReference>
<protein>
    <recommendedName>
        <fullName evidence="5">Elongator complex protein 5</fullName>
    </recommendedName>
</protein>
<evidence type="ECO:0000256" key="7">
    <source>
        <dbReference type="ARBA" id="ARBA00022694"/>
    </source>
</evidence>
<comment type="pathway">
    <text evidence="3">tRNA modification; 5-methoxycarbonylmethyl-2-thiouridine-tRNA biosynthesis.</text>
</comment>
<name>D8R490_SELML</name>
<dbReference type="InParanoid" id="D8R490"/>
<dbReference type="GO" id="GO:0006400">
    <property type="term" value="P:tRNA modification"/>
    <property type="evidence" value="ECO:0000318"/>
    <property type="project" value="GO_Central"/>
</dbReference>
<dbReference type="InterPro" id="IPR019519">
    <property type="entry name" value="Elp5"/>
</dbReference>
<evidence type="ECO:0000313" key="11">
    <source>
        <dbReference type="Proteomes" id="UP000001514"/>
    </source>
</evidence>
<evidence type="ECO:0000256" key="2">
    <source>
        <dbReference type="ARBA" id="ARBA00004496"/>
    </source>
</evidence>
<dbReference type="Gramene" id="EFJ33421">
    <property type="protein sequence ID" value="EFJ33421"/>
    <property type="gene ID" value="SELMODRAFT_407203"/>
</dbReference>
<dbReference type="PANTHER" id="PTHR15641">
    <property type="entry name" value="ELONGATOR COMPLEX PROTEIN 5"/>
    <property type="match status" value="1"/>
</dbReference>
<proteinExistence type="inferred from homology"/>
<dbReference type="STRING" id="88036.D8R490"/>
<dbReference type="GO" id="GO:0002098">
    <property type="term" value="P:tRNA wobble uridine modification"/>
    <property type="evidence" value="ECO:0007669"/>
    <property type="project" value="InterPro"/>
</dbReference>
<evidence type="ECO:0000256" key="4">
    <source>
        <dbReference type="ARBA" id="ARBA00009567"/>
    </source>
</evidence>
<reference evidence="10 11" key="1">
    <citation type="journal article" date="2011" name="Science">
        <title>The Selaginella genome identifies genetic changes associated with the evolution of vascular plants.</title>
        <authorList>
            <person name="Banks J.A."/>
            <person name="Nishiyama T."/>
            <person name="Hasebe M."/>
            <person name="Bowman J.L."/>
            <person name="Gribskov M."/>
            <person name="dePamphilis C."/>
            <person name="Albert V.A."/>
            <person name="Aono N."/>
            <person name="Aoyama T."/>
            <person name="Ambrose B.A."/>
            <person name="Ashton N.W."/>
            <person name="Axtell M.J."/>
            <person name="Barker E."/>
            <person name="Barker M.S."/>
            <person name="Bennetzen J.L."/>
            <person name="Bonawitz N.D."/>
            <person name="Chapple C."/>
            <person name="Cheng C."/>
            <person name="Correa L.G."/>
            <person name="Dacre M."/>
            <person name="DeBarry J."/>
            <person name="Dreyer I."/>
            <person name="Elias M."/>
            <person name="Engstrom E.M."/>
            <person name="Estelle M."/>
            <person name="Feng L."/>
            <person name="Finet C."/>
            <person name="Floyd S.K."/>
            <person name="Frommer W.B."/>
            <person name="Fujita T."/>
            <person name="Gramzow L."/>
            <person name="Gutensohn M."/>
            <person name="Harholt J."/>
            <person name="Hattori M."/>
            <person name="Heyl A."/>
            <person name="Hirai T."/>
            <person name="Hiwatashi Y."/>
            <person name="Ishikawa M."/>
            <person name="Iwata M."/>
            <person name="Karol K.G."/>
            <person name="Koehler B."/>
            <person name="Kolukisaoglu U."/>
            <person name="Kubo M."/>
            <person name="Kurata T."/>
            <person name="Lalonde S."/>
            <person name="Li K."/>
            <person name="Li Y."/>
            <person name="Litt A."/>
            <person name="Lyons E."/>
            <person name="Manning G."/>
            <person name="Maruyama T."/>
            <person name="Michael T.P."/>
            <person name="Mikami K."/>
            <person name="Miyazaki S."/>
            <person name="Morinaga S."/>
            <person name="Murata T."/>
            <person name="Mueller-Roeber B."/>
            <person name="Nelson D.R."/>
            <person name="Obara M."/>
            <person name="Oguri Y."/>
            <person name="Olmstead R.G."/>
            <person name="Onodera N."/>
            <person name="Petersen B.L."/>
            <person name="Pils B."/>
            <person name="Prigge M."/>
            <person name="Rensing S.A."/>
            <person name="Riano-Pachon D.M."/>
            <person name="Roberts A.W."/>
            <person name="Sato Y."/>
            <person name="Scheller H.V."/>
            <person name="Schulz B."/>
            <person name="Schulz C."/>
            <person name="Shakirov E.V."/>
            <person name="Shibagaki N."/>
            <person name="Shinohara N."/>
            <person name="Shippen D.E."/>
            <person name="Soerensen I."/>
            <person name="Sotooka R."/>
            <person name="Sugimoto N."/>
            <person name="Sugita M."/>
            <person name="Sumikawa N."/>
            <person name="Tanurdzic M."/>
            <person name="Theissen G."/>
            <person name="Ulvskov P."/>
            <person name="Wakazuki S."/>
            <person name="Weng J.K."/>
            <person name="Willats W.W."/>
            <person name="Wipf D."/>
            <person name="Wolf P.G."/>
            <person name="Yang L."/>
            <person name="Zimmer A.D."/>
            <person name="Zhu Q."/>
            <person name="Mitros T."/>
            <person name="Hellsten U."/>
            <person name="Loque D."/>
            <person name="Otillar R."/>
            <person name="Salamov A."/>
            <person name="Schmutz J."/>
            <person name="Shapiro H."/>
            <person name="Lindquist E."/>
            <person name="Lucas S."/>
            <person name="Rokhsar D."/>
            <person name="Grigoriev I.V."/>
        </authorList>
    </citation>
    <scope>NUCLEOTIDE SEQUENCE [LARGE SCALE GENOMIC DNA]</scope>
</reference>
<gene>
    <name evidence="10" type="ORF">SELMODRAFT_407203</name>
</gene>
<keyword evidence="6" id="KW-0963">Cytoplasm</keyword>
<comment type="similarity">
    <text evidence="4">Belongs to the ELP5 family.</text>
</comment>
<evidence type="ECO:0000313" key="10">
    <source>
        <dbReference type="EMBL" id="EFJ33421.1"/>
    </source>
</evidence>
<feature type="compositionally biased region" description="Acidic residues" evidence="9">
    <location>
        <begin position="321"/>
        <end position="338"/>
    </location>
</feature>
<feature type="compositionally biased region" description="Basic and acidic residues" evidence="9">
    <location>
        <begin position="292"/>
        <end position="301"/>
    </location>
</feature>
<dbReference type="PANTHER" id="PTHR15641:SF1">
    <property type="entry name" value="ELONGATOR COMPLEX PROTEIN 5"/>
    <property type="match status" value="1"/>
</dbReference>
<dbReference type="UniPathway" id="UPA00988"/>
<feature type="region of interest" description="Disordered" evidence="9">
    <location>
        <begin position="292"/>
        <end position="338"/>
    </location>
</feature>
<dbReference type="KEGG" id="smo:SELMODRAFT_407203"/>
<evidence type="ECO:0000256" key="5">
    <source>
        <dbReference type="ARBA" id="ARBA00020264"/>
    </source>
</evidence>
<dbReference type="GO" id="GO:0005829">
    <property type="term" value="C:cytosol"/>
    <property type="evidence" value="ECO:0000318"/>
    <property type="project" value="GO_Central"/>
</dbReference>
<organism evidence="11">
    <name type="scientific">Selaginella moellendorffii</name>
    <name type="common">Spikemoss</name>
    <dbReference type="NCBI Taxonomy" id="88036"/>
    <lineage>
        <taxon>Eukaryota</taxon>
        <taxon>Viridiplantae</taxon>
        <taxon>Streptophyta</taxon>
        <taxon>Embryophyta</taxon>
        <taxon>Tracheophyta</taxon>
        <taxon>Lycopodiopsida</taxon>
        <taxon>Selaginellales</taxon>
        <taxon>Selaginellaceae</taxon>
        <taxon>Selaginella</taxon>
    </lineage>
</organism>